<dbReference type="InterPro" id="IPR036918">
    <property type="entry name" value="Pyrv_Knase_C_sf"/>
</dbReference>
<comment type="catalytic activity">
    <reaction evidence="14">
        <text>pyruvate + ATP = phosphoenolpyruvate + ADP + H(+)</text>
        <dbReference type="Rhea" id="RHEA:18157"/>
        <dbReference type="ChEBI" id="CHEBI:15361"/>
        <dbReference type="ChEBI" id="CHEBI:15378"/>
        <dbReference type="ChEBI" id="CHEBI:30616"/>
        <dbReference type="ChEBI" id="CHEBI:58702"/>
        <dbReference type="ChEBI" id="CHEBI:456216"/>
        <dbReference type="EC" id="2.7.1.40"/>
    </reaction>
</comment>
<dbReference type="PANTHER" id="PTHR11817">
    <property type="entry name" value="PYRUVATE KINASE"/>
    <property type="match status" value="1"/>
</dbReference>
<comment type="pathway">
    <text evidence="2 14">Carbohydrate degradation; glycolysis; pyruvate from D-glyceraldehyde 3-phosphate: step 5/5.</text>
</comment>
<keyword evidence="7" id="KW-0547">Nucleotide-binding</keyword>
<evidence type="ECO:0000256" key="6">
    <source>
        <dbReference type="ARBA" id="ARBA00022723"/>
    </source>
</evidence>
<evidence type="ECO:0000256" key="8">
    <source>
        <dbReference type="ARBA" id="ARBA00022777"/>
    </source>
</evidence>
<evidence type="ECO:0000313" key="17">
    <source>
        <dbReference type="EMBL" id="WZN42630.1"/>
    </source>
</evidence>
<dbReference type="Gene3D" id="2.40.33.10">
    <property type="entry name" value="PK beta-barrel domain-like"/>
    <property type="match status" value="1"/>
</dbReference>
<gene>
    <name evidence="17" type="primary">pyk</name>
    <name evidence="17" type="ORF">WJU16_06230</name>
</gene>
<evidence type="ECO:0000256" key="9">
    <source>
        <dbReference type="ARBA" id="ARBA00022840"/>
    </source>
</evidence>
<organism evidence="17 18">
    <name type="scientific">Chitinophaga pollutisoli</name>
    <dbReference type="NCBI Taxonomy" id="3133966"/>
    <lineage>
        <taxon>Bacteria</taxon>
        <taxon>Pseudomonadati</taxon>
        <taxon>Bacteroidota</taxon>
        <taxon>Chitinophagia</taxon>
        <taxon>Chitinophagales</taxon>
        <taxon>Chitinophagaceae</taxon>
        <taxon>Chitinophaga</taxon>
    </lineage>
</organism>
<keyword evidence="18" id="KW-1185">Reference proteome</keyword>
<reference evidence="18" key="1">
    <citation type="submission" date="2024-03" db="EMBL/GenBank/DDBJ databases">
        <title>Chitinophaga horti sp. nov., isolated from garden soil.</title>
        <authorList>
            <person name="Lee D.S."/>
            <person name="Han D.M."/>
            <person name="Baek J.H."/>
            <person name="Choi D.G."/>
            <person name="Jeon J.H."/>
            <person name="Jeon C.O."/>
        </authorList>
    </citation>
    <scope>NUCLEOTIDE SEQUENCE [LARGE SCALE GENOMIC DNA]</scope>
    <source>
        <strain evidence="18">GPA1</strain>
    </source>
</reference>
<dbReference type="Pfam" id="PF00224">
    <property type="entry name" value="PK"/>
    <property type="match status" value="1"/>
</dbReference>
<dbReference type="Gene3D" id="3.40.1380.20">
    <property type="entry name" value="Pyruvate kinase, C-terminal domain"/>
    <property type="match status" value="1"/>
</dbReference>
<dbReference type="NCBIfam" id="NF004491">
    <property type="entry name" value="PRK05826.1"/>
    <property type="match status" value="1"/>
</dbReference>
<dbReference type="EC" id="2.7.1.40" evidence="4 13"/>
<dbReference type="NCBIfam" id="TIGR01064">
    <property type="entry name" value="pyruv_kin"/>
    <property type="match status" value="1"/>
</dbReference>
<sequence>MSTKDLSKYFHKEMDNQAGASHAKQKTKIVATVGPASDTYEKLLELVQAGVNVFRLNFSHGAHEDKLRIINYIRQINKTEPYNVAILADLQGPKLRVGEIENNALPLKTGDILTFTTEKCVGTMERIYVSYHDLPRDVRPGQKILLDDGKIETVVKEVTPDNLIKAEVLLGGVLSSKKGFNLPDTKVSLPALTEKDEVDLDFIIDNECDWVALSFVRNVKDLALLRKRLSDRNSKIKIISKIEKPEAIQNLKEIIWESDGVMIARGDLGVELPVEMVPMIQKDIIRKCIHRAKPVIVATQMMESMIDRTRPNRSEITDVANAVLEGADAVMLSGETATGNYPTLVIQTMRKIIGEVEKESIIYNRNLIPHRHSPTFLSDALCYNACKIAEDLEADALIGMTQSGYTGFMLSSYRPKSPLFIFTKERSLVNQLSLSWGVRAFYYGEEESLDDIISDQINILKERGFLKANDVVVNTGSTPVKEHLPTNILKITRVPE</sequence>
<keyword evidence="9" id="KW-0067">ATP-binding</keyword>
<dbReference type="InterPro" id="IPR011037">
    <property type="entry name" value="Pyrv_Knase-like_insert_dom_sf"/>
</dbReference>
<comment type="similarity">
    <text evidence="3 14">Belongs to the pyruvate kinase family.</text>
</comment>
<dbReference type="InterPro" id="IPR015795">
    <property type="entry name" value="Pyrv_Knase_C"/>
</dbReference>
<feature type="domain" description="Pyruvate kinase C-terminal" evidence="16">
    <location>
        <begin position="379"/>
        <end position="491"/>
    </location>
</feature>
<dbReference type="Gene3D" id="3.20.20.60">
    <property type="entry name" value="Phosphoenolpyruvate-binding domains"/>
    <property type="match status" value="1"/>
</dbReference>
<dbReference type="SUPFAM" id="SSF52935">
    <property type="entry name" value="PK C-terminal domain-like"/>
    <property type="match status" value="1"/>
</dbReference>
<keyword evidence="6" id="KW-0479">Metal-binding</keyword>
<keyword evidence="10 14" id="KW-0460">Magnesium</keyword>
<evidence type="ECO:0000256" key="7">
    <source>
        <dbReference type="ARBA" id="ARBA00022741"/>
    </source>
</evidence>
<proteinExistence type="inferred from homology"/>
<protein>
    <recommendedName>
        <fullName evidence="4 13">Pyruvate kinase</fullName>
        <ecNumber evidence="4 13">2.7.1.40</ecNumber>
    </recommendedName>
</protein>
<evidence type="ECO:0000256" key="2">
    <source>
        <dbReference type="ARBA" id="ARBA00004997"/>
    </source>
</evidence>
<evidence type="ECO:0000256" key="14">
    <source>
        <dbReference type="RuleBase" id="RU000504"/>
    </source>
</evidence>
<evidence type="ECO:0000256" key="11">
    <source>
        <dbReference type="ARBA" id="ARBA00023152"/>
    </source>
</evidence>
<evidence type="ECO:0000256" key="3">
    <source>
        <dbReference type="ARBA" id="ARBA00008663"/>
    </source>
</evidence>
<evidence type="ECO:0000256" key="13">
    <source>
        <dbReference type="NCBIfam" id="TIGR01064"/>
    </source>
</evidence>
<accession>A0ABZ2YS61</accession>
<evidence type="ECO:0000313" key="18">
    <source>
        <dbReference type="Proteomes" id="UP001485459"/>
    </source>
</evidence>
<evidence type="ECO:0000256" key="5">
    <source>
        <dbReference type="ARBA" id="ARBA00022679"/>
    </source>
</evidence>
<keyword evidence="5 14" id="KW-0808">Transferase</keyword>
<evidence type="ECO:0000256" key="1">
    <source>
        <dbReference type="ARBA" id="ARBA00001958"/>
    </source>
</evidence>
<dbReference type="PROSITE" id="PS00110">
    <property type="entry name" value="PYRUVATE_KINASE"/>
    <property type="match status" value="1"/>
</dbReference>
<dbReference type="Pfam" id="PF02887">
    <property type="entry name" value="PK_C"/>
    <property type="match status" value="1"/>
</dbReference>
<dbReference type="RefSeq" id="WP_341837464.1">
    <property type="nucleotide sequence ID" value="NZ_CP149822.1"/>
</dbReference>
<dbReference type="InterPro" id="IPR015806">
    <property type="entry name" value="Pyrv_Knase_insert_dom_sf"/>
</dbReference>
<keyword evidence="8 14" id="KW-0418">Kinase</keyword>
<feature type="domain" description="Pyruvate kinase barrel" evidence="15">
    <location>
        <begin position="25"/>
        <end position="343"/>
    </location>
</feature>
<dbReference type="InterPro" id="IPR015813">
    <property type="entry name" value="Pyrv/PenolPyrv_kinase-like_dom"/>
</dbReference>
<dbReference type="Proteomes" id="UP001485459">
    <property type="component" value="Chromosome"/>
</dbReference>
<dbReference type="InterPro" id="IPR015793">
    <property type="entry name" value="Pyrv_Knase_brl"/>
</dbReference>
<evidence type="ECO:0000256" key="12">
    <source>
        <dbReference type="ARBA" id="ARBA00023317"/>
    </source>
</evidence>
<evidence type="ECO:0000256" key="4">
    <source>
        <dbReference type="ARBA" id="ARBA00012142"/>
    </source>
</evidence>
<comment type="cofactor">
    <cofactor evidence="1">
        <name>K(+)</name>
        <dbReference type="ChEBI" id="CHEBI:29103"/>
    </cofactor>
</comment>
<dbReference type="EMBL" id="CP149822">
    <property type="protein sequence ID" value="WZN42630.1"/>
    <property type="molecule type" value="Genomic_DNA"/>
</dbReference>
<dbReference type="PRINTS" id="PR01050">
    <property type="entry name" value="PYRUVTKNASE"/>
</dbReference>
<dbReference type="SUPFAM" id="SSF50800">
    <property type="entry name" value="PK beta-barrel domain-like"/>
    <property type="match status" value="1"/>
</dbReference>
<dbReference type="NCBIfam" id="NF004978">
    <property type="entry name" value="PRK06354.1"/>
    <property type="match status" value="1"/>
</dbReference>
<evidence type="ECO:0000259" key="15">
    <source>
        <dbReference type="Pfam" id="PF00224"/>
    </source>
</evidence>
<name>A0ABZ2YS61_9BACT</name>
<dbReference type="GO" id="GO:0016301">
    <property type="term" value="F:kinase activity"/>
    <property type="evidence" value="ECO:0007669"/>
    <property type="project" value="UniProtKB-KW"/>
</dbReference>
<dbReference type="SUPFAM" id="SSF51621">
    <property type="entry name" value="Phosphoenolpyruvate/pyruvate domain"/>
    <property type="match status" value="1"/>
</dbReference>
<dbReference type="InterPro" id="IPR018209">
    <property type="entry name" value="Pyrv_Knase_AS"/>
</dbReference>
<dbReference type="GO" id="GO:0004743">
    <property type="term" value="F:pyruvate kinase activity"/>
    <property type="evidence" value="ECO:0007669"/>
    <property type="project" value="UniProtKB-EC"/>
</dbReference>
<keyword evidence="12 17" id="KW-0670">Pyruvate</keyword>
<evidence type="ECO:0000256" key="10">
    <source>
        <dbReference type="ARBA" id="ARBA00022842"/>
    </source>
</evidence>
<evidence type="ECO:0000259" key="16">
    <source>
        <dbReference type="Pfam" id="PF02887"/>
    </source>
</evidence>
<dbReference type="InterPro" id="IPR040442">
    <property type="entry name" value="Pyrv_kinase-like_dom_sf"/>
</dbReference>
<dbReference type="InterPro" id="IPR001697">
    <property type="entry name" value="Pyr_Knase"/>
</dbReference>
<keyword evidence="11 14" id="KW-0324">Glycolysis</keyword>